<evidence type="ECO:0000256" key="2">
    <source>
        <dbReference type="ARBA" id="ARBA00022844"/>
    </source>
</evidence>
<accession>A0A3G8W3D0</accession>
<dbReference type="EMBL" id="KX868289">
    <property type="protein sequence ID" value="AZI15426.1"/>
    <property type="molecule type" value="Genomic_DNA"/>
</dbReference>
<comment type="subcellular location">
    <subcellularLocation>
        <location evidence="1">Virion</location>
    </subcellularLocation>
</comment>
<evidence type="ECO:0000313" key="5">
    <source>
        <dbReference type="EMBL" id="AZI15426.1"/>
    </source>
</evidence>
<organism evidence="5">
    <name type="scientific">Human adenovirus A serotype 12</name>
    <name type="common">HAdV-12</name>
    <name type="synonym">Human adenovirus 12</name>
    <dbReference type="NCBI Taxonomy" id="28282"/>
    <lineage>
        <taxon>Viruses</taxon>
        <taxon>Varidnaviria</taxon>
        <taxon>Bamfordvirae</taxon>
        <taxon>Preplasmiviricota</taxon>
        <taxon>Polisuviricotina</taxon>
        <taxon>Pharingeaviricetes</taxon>
        <taxon>Rowavirales</taxon>
        <taxon>Adenoviridae</taxon>
        <taxon>Mastadenovirus</taxon>
        <taxon>Mastadenovirus adami</taxon>
        <taxon>Human mastadenovirus A</taxon>
    </lineage>
</organism>
<dbReference type="GO" id="GO:0019013">
    <property type="term" value="C:viral nucleocapsid"/>
    <property type="evidence" value="ECO:0007669"/>
    <property type="project" value="InterPro"/>
</dbReference>
<organismHost>
    <name type="scientific">Homo sapiens</name>
    <name type="common">Human</name>
    <dbReference type="NCBI Taxonomy" id="9606"/>
</organismHost>
<keyword evidence="4" id="KW-0238">DNA-binding</keyword>
<reference evidence="5" key="1">
    <citation type="submission" date="2016-09" db="EMBL/GenBank/DDBJ databases">
        <title>A new generic human adenovirus multigene typing system reveals a high ratio of recombinant strains and possible new types in a collection of Swedish isolates.</title>
        <authorList>
            <person name="Kajan G.L."/>
            <person name="Lipiec A."/>
            <person name="Bartha D."/>
            <person name="Allard A."/>
            <person name="Arnberg N."/>
        </authorList>
    </citation>
    <scope>NUCLEOTIDE SEQUENCE [LARGE SCALE GENOMIC DNA]</scope>
    <source>
        <strain evidence="5">GyK010</strain>
    </source>
</reference>
<evidence type="ECO:0000256" key="4">
    <source>
        <dbReference type="ARBA" id="ARBA00023125"/>
    </source>
</evidence>
<dbReference type="Pfam" id="PF05829">
    <property type="entry name" value="Adeno_PX"/>
    <property type="match status" value="1"/>
</dbReference>
<keyword evidence="3" id="KW-0426">Late protein</keyword>
<proteinExistence type="predicted"/>
<keyword evidence="2" id="KW-0946">Virion</keyword>
<dbReference type="InterPro" id="IPR008393">
    <property type="entry name" value="Adenovirus_late_L2_mu_core"/>
</dbReference>
<dbReference type="GO" id="GO:0003677">
    <property type="term" value="F:DNA binding"/>
    <property type="evidence" value="ECO:0007669"/>
    <property type="project" value="UniProtKB-KW"/>
</dbReference>
<evidence type="ECO:0000256" key="1">
    <source>
        <dbReference type="ARBA" id="ARBA00004328"/>
    </source>
</evidence>
<name>A0A3G8W3D0_ADE12</name>
<evidence type="ECO:0000256" key="3">
    <source>
        <dbReference type="ARBA" id="ARBA00022921"/>
    </source>
</evidence>
<sequence>MALTCRMRIPIPGYRGRPRRRKGLTGNGRFRRRSMRRRMKGGVLPFLIPLIAAAIGAVPGIASVALQASRKN</sequence>
<dbReference type="Proteomes" id="UP000319239">
    <property type="component" value="Segment"/>
</dbReference>
<protein>
    <submittedName>
        <fullName evidence="5">Core protein pX</fullName>
    </submittedName>
</protein>